<name>A0ACC4DAH7_PURLI</name>
<evidence type="ECO:0000313" key="2">
    <source>
        <dbReference type="Proteomes" id="UP001638806"/>
    </source>
</evidence>
<sequence length="258" mass="28938">DPYDQDLYYSDAGGGQCLEPCCSAYLHDFGLESSYQDHINHKWHLAAKAAGRDLLAMDLSDEELEQRRLALRELRCDESHCPLYGRVMPGGHGAFYGHRESAAHLGIVVDTNNPPPWRCELHGRYFISQRNWETHEVSECHVNALRIQVARNLRGQRPLPPTTAATRNGRRRMRPRGLTAREAASLYLGATDWTAPAPPPPPPTNQPTQAEGSGENCPEVVGEPSGRPRTEVVLEIQMFVERQGGVRAWPRIRDEFGL</sequence>
<protein>
    <submittedName>
        <fullName evidence="1">Uncharacterized protein</fullName>
    </submittedName>
</protein>
<feature type="non-terminal residue" evidence="1">
    <location>
        <position position="1"/>
    </location>
</feature>
<dbReference type="EMBL" id="JBGNUJ010000012">
    <property type="protein sequence ID" value="KAL3953347.1"/>
    <property type="molecule type" value="Genomic_DNA"/>
</dbReference>
<dbReference type="Proteomes" id="UP001638806">
    <property type="component" value="Unassembled WGS sequence"/>
</dbReference>
<evidence type="ECO:0000313" key="1">
    <source>
        <dbReference type="EMBL" id="KAL3953347.1"/>
    </source>
</evidence>
<keyword evidence="2" id="KW-1185">Reference proteome</keyword>
<gene>
    <name evidence="1" type="ORF">ACCO45_013290</name>
</gene>
<reference evidence="1" key="1">
    <citation type="submission" date="2024-12" db="EMBL/GenBank/DDBJ databases">
        <title>Comparative genomics and development of molecular markers within Purpureocillium lilacinum and among Purpureocillium species.</title>
        <authorList>
            <person name="Yeh Z.-Y."/>
            <person name="Ni N.-T."/>
            <person name="Lo P.-H."/>
            <person name="Mushyakhwo K."/>
            <person name="Lin C.-F."/>
            <person name="Nai Y.-S."/>
        </authorList>
    </citation>
    <scope>NUCLEOTIDE SEQUENCE</scope>
    <source>
        <strain evidence="1">NCHU-NPUST-175</strain>
    </source>
</reference>
<comment type="caution">
    <text evidence="1">The sequence shown here is derived from an EMBL/GenBank/DDBJ whole genome shotgun (WGS) entry which is preliminary data.</text>
</comment>
<proteinExistence type="predicted"/>
<organism evidence="1 2">
    <name type="scientific">Purpureocillium lilacinum</name>
    <name type="common">Paecilomyces lilacinus</name>
    <dbReference type="NCBI Taxonomy" id="33203"/>
    <lineage>
        <taxon>Eukaryota</taxon>
        <taxon>Fungi</taxon>
        <taxon>Dikarya</taxon>
        <taxon>Ascomycota</taxon>
        <taxon>Pezizomycotina</taxon>
        <taxon>Sordariomycetes</taxon>
        <taxon>Hypocreomycetidae</taxon>
        <taxon>Hypocreales</taxon>
        <taxon>Ophiocordycipitaceae</taxon>
        <taxon>Purpureocillium</taxon>
    </lineage>
</organism>
<accession>A0ACC4DAH7</accession>